<feature type="compositionally biased region" description="Basic and acidic residues" evidence="1">
    <location>
        <begin position="1"/>
        <end position="27"/>
    </location>
</feature>
<evidence type="ECO:0000259" key="2">
    <source>
        <dbReference type="Pfam" id="PF14291"/>
    </source>
</evidence>
<evidence type="ECO:0000313" key="3">
    <source>
        <dbReference type="Ensembl" id="ENSDLAP00005071776.1"/>
    </source>
</evidence>
<feature type="region of interest" description="Disordered" evidence="1">
    <location>
        <begin position="1"/>
        <end position="138"/>
    </location>
</feature>
<protein>
    <recommendedName>
        <fullName evidence="2">DUF4371 domain-containing protein</fullName>
    </recommendedName>
</protein>
<dbReference type="PANTHER" id="PTHR45749:SF21">
    <property type="entry name" value="DUF4371 DOMAIN-CONTAINING PROTEIN"/>
    <property type="match status" value="1"/>
</dbReference>
<dbReference type="GeneTree" id="ENSGT00940000165495"/>
<dbReference type="AlphaFoldDB" id="A0A8P4G9T5"/>
<feature type="compositionally biased region" description="Low complexity" evidence="1">
    <location>
        <begin position="72"/>
        <end position="81"/>
    </location>
</feature>
<name>A0A8P4G9T5_DICLA</name>
<evidence type="ECO:0000256" key="1">
    <source>
        <dbReference type="SAM" id="MobiDB-lite"/>
    </source>
</evidence>
<accession>A0A8P4G9T5</accession>
<dbReference type="PANTHER" id="PTHR45749">
    <property type="match status" value="1"/>
</dbReference>
<sequence length="484" mass="53726">MENKKSKGGAEKARIKKRNALETDAPKCAKIGSFFNKTCSRSQTTNEDDETAPQMQDASPSTSHEPTGPECAVSEAEPGASGEEETGAGKSRETGGSVKGRAESTQGLITEAAAQQKNPEPQDRNETDEDESGDSFDYFARPQSQDIHMFFSYHPHQTPNIAIPKVFNSKDGTNRKWLTYCEKNQSLYCSVCLAFAPLVSDGPFIKRGMNGWKHIHQRIVEHEKSKTHRDSADAYFLNVQKADVKSLLTGNQMSLRADQVRQKRQVMECIVDVIKVIGKCGFSYRGDEEAGYSLENIAVNHGNILELILLLSRYDICLQQHVNTCIENSRKQHETGAKGRGSLVTLLSKDTFNKVVDVISQLIKATIAEEVRQAGMFSVQIDTTQDISSKDQCSIIFRYVTDVIHERLIAMVECESSTGQHFAELLKKVLQELNIDIGTCVGNSTDGAANMQGQYRGFSTFLSEQSPSQILYNQRTVRCNIQSV</sequence>
<keyword evidence="4" id="KW-1185">Reference proteome</keyword>
<feature type="compositionally biased region" description="Polar residues" evidence="1">
    <location>
        <begin position="103"/>
        <end position="119"/>
    </location>
</feature>
<dbReference type="Ensembl" id="ENSDLAT00005075530.1">
    <property type="protein sequence ID" value="ENSDLAP00005071776.1"/>
    <property type="gene ID" value="ENSDLAG00005034744.1"/>
</dbReference>
<organism evidence="3 4">
    <name type="scientific">Dicentrarchus labrax</name>
    <name type="common">European seabass</name>
    <name type="synonym">Morone labrax</name>
    <dbReference type="NCBI Taxonomy" id="13489"/>
    <lineage>
        <taxon>Eukaryota</taxon>
        <taxon>Metazoa</taxon>
        <taxon>Chordata</taxon>
        <taxon>Craniata</taxon>
        <taxon>Vertebrata</taxon>
        <taxon>Euteleostomi</taxon>
        <taxon>Actinopterygii</taxon>
        <taxon>Neopterygii</taxon>
        <taxon>Teleostei</taxon>
        <taxon>Neoteleostei</taxon>
        <taxon>Acanthomorphata</taxon>
        <taxon>Eupercaria</taxon>
        <taxon>Moronidae</taxon>
        <taxon>Dicentrarchus</taxon>
    </lineage>
</organism>
<evidence type="ECO:0000313" key="4">
    <source>
        <dbReference type="Proteomes" id="UP000694389"/>
    </source>
</evidence>
<dbReference type="Proteomes" id="UP000694389">
    <property type="component" value="Unassembled WGS sequence"/>
</dbReference>
<proteinExistence type="predicted"/>
<dbReference type="InterPro" id="IPR025398">
    <property type="entry name" value="DUF4371"/>
</dbReference>
<reference evidence="3" key="2">
    <citation type="submission" date="2025-09" db="UniProtKB">
        <authorList>
            <consortium name="Ensembl"/>
        </authorList>
    </citation>
    <scope>IDENTIFICATION</scope>
</reference>
<reference evidence="3" key="1">
    <citation type="submission" date="2025-08" db="UniProtKB">
        <authorList>
            <consortium name="Ensembl"/>
        </authorList>
    </citation>
    <scope>IDENTIFICATION</scope>
</reference>
<dbReference type="Pfam" id="PF14291">
    <property type="entry name" value="DUF4371"/>
    <property type="match status" value="1"/>
</dbReference>
<feature type="domain" description="DUF4371" evidence="2">
    <location>
        <begin position="263"/>
        <end position="457"/>
    </location>
</feature>
<feature type="compositionally biased region" description="Polar residues" evidence="1">
    <location>
        <begin position="53"/>
        <end position="65"/>
    </location>
</feature>
<feature type="compositionally biased region" description="Polar residues" evidence="1">
    <location>
        <begin position="35"/>
        <end position="45"/>
    </location>
</feature>